<accession>A0AAD9SGJ7</accession>
<dbReference type="AlphaFoldDB" id="A0AAD9SGJ7"/>
<keyword evidence="3" id="KW-1185">Reference proteome</keyword>
<proteinExistence type="predicted"/>
<gene>
    <name evidence="2" type="ORF">N8I77_005689</name>
</gene>
<protein>
    <submittedName>
        <fullName evidence="2">Uncharacterized protein</fullName>
    </submittedName>
</protein>
<feature type="compositionally biased region" description="Polar residues" evidence="1">
    <location>
        <begin position="104"/>
        <end position="113"/>
    </location>
</feature>
<dbReference type="Proteomes" id="UP001265746">
    <property type="component" value="Unassembled WGS sequence"/>
</dbReference>
<feature type="compositionally biased region" description="Basic and acidic residues" evidence="1">
    <location>
        <begin position="119"/>
        <end position="131"/>
    </location>
</feature>
<reference evidence="2" key="1">
    <citation type="submission" date="2023-06" db="EMBL/GenBank/DDBJ databases">
        <authorList>
            <person name="Noh H."/>
        </authorList>
    </citation>
    <scope>NUCLEOTIDE SEQUENCE</scope>
    <source>
        <strain evidence="2">DUCC20226</strain>
    </source>
</reference>
<evidence type="ECO:0000256" key="1">
    <source>
        <dbReference type="SAM" id="MobiDB-lite"/>
    </source>
</evidence>
<evidence type="ECO:0000313" key="3">
    <source>
        <dbReference type="Proteomes" id="UP001265746"/>
    </source>
</evidence>
<feature type="region of interest" description="Disordered" evidence="1">
    <location>
        <begin position="69"/>
        <end position="159"/>
    </location>
</feature>
<comment type="caution">
    <text evidence="2">The sequence shown here is derived from an EMBL/GenBank/DDBJ whole genome shotgun (WGS) entry which is preliminary data.</text>
</comment>
<evidence type="ECO:0000313" key="2">
    <source>
        <dbReference type="EMBL" id="KAK2606973.1"/>
    </source>
</evidence>
<organism evidence="2 3">
    <name type="scientific">Phomopsis amygdali</name>
    <name type="common">Fusicoccum amygdali</name>
    <dbReference type="NCBI Taxonomy" id="1214568"/>
    <lineage>
        <taxon>Eukaryota</taxon>
        <taxon>Fungi</taxon>
        <taxon>Dikarya</taxon>
        <taxon>Ascomycota</taxon>
        <taxon>Pezizomycotina</taxon>
        <taxon>Sordariomycetes</taxon>
        <taxon>Sordariomycetidae</taxon>
        <taxon>Diaporthales</taxon>
        <taxon>Diaporthaceae</taxon>
        <taxon>Diaporthe</taxon>
    </lineage>
</organism>
<name>A0AAD9SGJ7_PHOAM</name>
<dbReference type="EMBL" id="JAUJFL010000003">
    <property type="protein sequence ID" value="KAK2606973.1"/>
    <property type="molecule type" value="Genomic_DNA"/>
</dbReference>
<feature type="compositionally biased region" description="Polar residues" evidence="1">
    <location>
        <begin position="81"/>
        <end position="95"/>
    </location>
</feature>
<sequence length="589" mass="66649">MVRLNHDTWQQPPASLSVEWPTKSSFKEGPSLEEQKARMRETRTKVSNAIAASGYSVPQWPEIGQQVKWNPPKTSLRDGLTNLTSHPGGHSSSVASHIPRRYRTSTAEANAQNPLRFVPGEEGRSSIDHQDSPVSQLVSRRQERSQQAESATADETLPDQDVSRIRGFIDPSIFNPQINVVELPDHMFLRPPPAAPRAMLERMSSKDRSLRFGRSRGHSGPTATSFGSAHTCRARCYSSATTDTRHSFEPTLSDCNDEHSCSDVYDSSKRDVPHMNLETPNLARAHSSAITKTGTYQVLDTPRISGPPPGFERCNPINQGVIPRPGFGNLDSEPDNRNGTWSQSRIWCSEEERLRVNFARMLERAHHLGWNKSPFLPESVGEYAALLAERKAEEAKRIRKKIKQNERVARLRREEEVMVSHRSQLINANCLFFGEALIDQFVQTAPPPQQQIELFQGKKVVDGLSSVLAMESCFNEIPADAPESERVEWPPDEEFRNWRGSRPRPPPGFARWRSSSHRGAWPFPRTNVPYRPQDTFPNNDIPYSQRRMVFAPRWDWMPKFAKTTPDESHIPVAEPFTSDISKFIPANLV</sequence>
<feature type="region of interest" description="Disordered" evidence="1">
    <location>
        <begin position="1"/>
        <end position="36"/>
    </location>
</feature>